<dbReference type="PROSITE" id="PS00028">
    <property type="entry name" value="ZINC_FINGER_C2H2_1"/>
    <property type="match status" value="1"/>
</dbReference>
<dbReference type="InterPro" id="IPR013087">
    <property type="entry name" value="Znf_C2H2_type"/>
</dbReference>
<sequence>MPWEICELFLTAQPPLLPPMNFYPPGPTFSSTMVGFNPGSVPTLVPTLSLPAVTLDGKSMDVMAPSYQHTDPVTKAVLDNIMGKLPTKKIPVICRCDVCNLEFSGQVVLDTHLAGAKHAKKLKTDMELRFEDLTKLQIPDWILDPFSFEAVDKLDNSLQTEFLDLKYDCEVKIIFKQSSYELVWVKLIDTYPQLWGKTEPLLISFPSAYLVEKGFSSVVQLLTKQRNKLDICLKGDLLLNLTNIKPDIQPLTEIHQAQGSH</sequence>
<dbReference type="InterPro" id="IPR036236">
    <property type="entry name" value="Znf_C2H2_sf"/>
</dbReference>
<accession>A0A7R9HNX9</accession>
<evidence type="ECO:0000259" key="1">
    <source>
        <dbReference type="PROSITE" id="PS00028"/>
    </source>
</evidence>
<dbReference type="SUPFAM" id="SSF57667">
    <property type="entry name" value="beta-beta-alpha zinc fingers"/>
    <property type="match status" value="1"/>
</dbReference>
<dbReference type="AlphaFoldDB" id="A0A7R9HNX9"/>
<organism evidence="2">
    <name type="scientific">Timema monikensis</name>
    <dbReference type="NCBI Taxonomy" id="170555"/>
    <lineage>
        <taxon>Eukaryota</taxon>
        <taxon>Metazoa</taxon>
        <taxon>Ecdysozoa</taxon>
        <taxon>Arthropoda</taxon>
        <taxon>Hexapoda</taxon>
        <taxon>Insecta</taxon>
        <taxon>Pterygota</taxon>
        <taxon>Neoptera</taxon>
        <taxon>Polyneoptera</taxon>
        <taxon>Phasmatodea</taxon>
        <taxon>Timematodea</taxon>
        <taxon>Timematoidea</taxon>
        <taxon>Timematidae</taxon>
        <taxon>Timema</taxon>
    </lineage>
</organism>
<dbReference type="Gene3D" id="3.30.160.60">
    <property type="entry name" value="Classic Zinc Finger"/>
    <property type="match status" value="1"/>
</dbReference>
<proteinExistence type="predicted"/>
<dbReference type="PANTHER" id="PTHR45913:SF22">
    <property type="entry name" value="SCAN BOX DOMAIN-CONTAINING PROTEIN"/>
    <property type="match status" value="1"/>
</dbReference>
<dbReference type="EMBL" id="OB793365">
    <property type="protein sequence ID" value="CAD7427082.1"/>
    <property type="molecule type" value="Genomic_DNA"/>
</dbReference>
<feature type="domain" description="C2H2-type" evidence="1">
    <location>
        <begin position="94"/>
        <end position="118"/>
    </location>
</feature>
<dbReference type="Pfam" id="PF12874">
    <property type="entry name" value="zf-met"/>
    <property type="match status" value="1"/>
</dbReference>
<gene>
    <name evidence="2" type="ORF">TMSB3V08_LOCUS3947</name>
</gene>
<name>A0A7R9HNX9_9NEOP</name>
<evidence type="ECO:0000313" key="2">
    <source>
        <dbReference type="EMBL" id="CAD7427082.1"/>
    </source>
</evidence>
<reference evidence="2" key="1">
    <citation type="submission" date="2020-11" db="EMBL/GenBank/DDBJ databases">
        <authorList>
            <person name="Tran Van P."/>
        </authorList>
    </citation>
    <scope>NUCLEOTIDE SEQUENCE</scope>
</reference>
<dbReference type="PANTHER" id="PTHR45913">
    <property type="entry name" value="EPM2A-INTERACTING PROTEIN 1"/>
    <property type="match status" value="1"/>
</dbReference>
<protein>
    <recommendedName>
        <fullName evidence="1">C2H2-type domain-containing protein</fullName>
    </recommendedName>
</protein>